<proteinExistence type="predicted"/>
<dbReference type="PANTHER" id="PTHR19446">
    <property type="entry name" value="REVERSE TRANSCRIPTASES"/>
    <property type="match status" value="1"/>
</dbReference>
<sequence>MESINFWNCRGARKREASLYLREIVKDYKGFFVGLTETKISSLDSSEVNQIIGSDWDYFFHPSIGNSGGILILWKKAFTSFEMVDHSSQVVIGKIITNALGFVGPSYTWCDNKEGNSRIWERLDRCLLNSKAIHKVPFVKTYPATWNIVLKAWKKMDYGSNTEIIKRKLRRGIKALYYWNRNKCRDLQLLRDELKKEILLLQTEEANEGGLSVDKLKMLRNKVQELNVTLSRLSTWWNQRSKVRWQQEGDVNSNFFHQFASIKRNGNMIWQVKDEIGSMVDDLENIEMISKEDVVKLNMDFTKEELTKAVFMQGKNKSPGLDGITLSFFKFYWKIVEDETWKAIDDFFKTGVMLEEWKDTLLILIPKIKKPLVPSNYRPISLCQSTYKFVDTMILNRMKGFIANCITEEQAAFLHGRSISDHCLLAQEVIHKLRMSKRKKGLMAVKLDMEQAYDSMNLETLSKVLSMFGFPRKMNLLIMECVRNVRFSFIINGKTSKWICAENGFRQGLAIKMNNIIMDFCLWTGLRVNNAKSQILFSKDSIMLKLNTWGSKCLSLAGKMTLAKTSLLSLPNFFSAHSMVPKRVLHEVDRCCRNFIWHKRDGKKGMHYIAWRMLCKPKSQGGFSFPSAVRRAGPLKARLTWRVLKNQDSLLFQNLNAKYGDSWWSGGYRHGKSTTWKILNEGAVHLKPILRWRVVDGAKINVIKDIWLLDKSLNEWPITVNCNDLDGLYLCHFITDLGNWNLEELRRFFTEEIIVLIRQLPINNDLNEDFLEEINFPSGKSITARAVFASKKRIIVKMILRKMKLSARSYSIAPITLEIIEPQNNVEVQNAKSGAECNSLELMKTNSSEICLKNNFSILEEALQVSGMEDIMETGAKKKEASLYLKEIVKDNEGCFIGLVETKISNIDRLDVDRVIGRDWDFFHHPTEGTSGGILILWNRNNVSFEVMDHSSQAVIGVLKSPLFGSWMVGTVYANKDYWIRRSLWEMLEKAARGDISSIFGGDFNCLLSRDDKKGGKRFLFSNGPQEMKLFMTNNDFHDVGTIGPRYTWCNNKDGNMRIWERLDRCLLNATALQRVPLARVRHLARITSDHCPIAFKVLETQYKTHFIIFEETWKSYPVAWSIVSNAWRRTDYGNEIDVLQRKLRRSLRSLFFWSKNKCKSLNVLKEDLKKEIVDL</sequence>
<dbReference type="InterPro" id="IPR005135">
    <property type="entry name" value="Endo/exonuclease/phosphatase"/>
</dbReference>
<comment type="caution">
    <text evidence="3">The sequence shown here is derived from an EMBL/GenBank/DDBJ whole genome shotgun (WGS) entry which is preliminary data.</text>
</comment>
<keyword evidence="4" id="KW-1185">Reference proteome</keyword>
<dbReference type="SUPFAM" id="SSF56219">
    <property type="entry name" value="DNase I-like"/>
    <property type="match status" value="2"/>
</dbReference>
<dbReference type="CDD" id="cd01650">
    <property type="entry name" value="RT_nLTR_like"/>
    <property type="match status" value="1"/>
</dbReference>
<name>A0A8T3BRH3_DENNO</name>
<organism evidence="3 4">
    <name type="scientific">Dendrobium nobile</name>
    <name type="common">Orchid</name>
    <dbReference type="NCBI Taxonomy" id="94219"/>
    <lineage>
        <taxon>Eukaryota</taxon>
        <taxon>Viridiplantae</taxon>
        <taxon>Streptophyta</taxon>
        <taxon>Embryophyta</taxon>
        <taxon>Tracheophyta</taxon>
        <taxon>Spermatophyta</taxon>
        <taxon>Magnoliopsida</taxon>
        <taxon>Liliopsida</taxon>
        <taxon>Asparagales</taxon>
        <taxon>Orchidaceae</taxon>
        <taxon>Epidendroideae</taxon>
        <taxon>Malaxideae</taxon>
        <taxon>Dendrobiinae</taxon>
        <taxon>Dendrobium</taxon>
    </lineage>
</organism>
<dbReference type="Pfam" id="PF00078">
    <property type="entry name" value="RVT_1"/>
    <property type="match status" value="1"/>
</dbReference>
<evidence type="ECO:0000259" key="1">
    <source>
        <dbReference type="Pfam" id="PF00078"/>
    </source>
</evidence>
<feature type="domain" description="Endonuclease/exonuclease/phosphatase" evidence="2">
    <location>
        <begin position="885"/>
        <end position="1091"/>
    </location>
</feature>
<feature type="domain" description="Endonuclease/exonuclease/phosphatase" evidence="2">
    <location>
        <begin position="7"/>
        <end position="84"/>
    </location>
</feature>
<protein>
    <submittedName>
        <fullName evidence="3">Uncharacterized protein</fullName>
    </submittedName>
</protein>
<dbReference type="OrthoDB" id="1002624at2759"/>
<dbReference type="GO" id="GO:0003824">
    <property type="term" value="F:catalytic activity"/>
    <property type="evidence" value="ECO:0007669"/>
    <property type="project" value="InterPro"/>
</dbReference>
<dbReference type="AlphaFoldDB" id="A0A8T3BRH3"/>
<dbReference type="Pfam" id="PF03372">
    <property type="entry name" value="Exo_endo_phos"/>
    <property type="match status" value="2"/>
</dbReference>
<dbReference type="EMBL" id="JAGYWB010000007">
    <property type="protein sequence ID" value="KAI0515993.1"/>
    <property type="molecule type" value="Genomic_DNA"/>
</dbReference>
<dbReference type="InterPro" id="IPR043502">
    <property type="entry name" value="DNA/RNA_pol_sf"/>
</dbReference>
<evidence type="ECO:0000259" key="2">
    <source>
        <dbReference type="Pfam" id="PF03372"/>
    </source>
</evidence>
<dbReference type="Gene3D" id="3.60.10.10">
    <property type="entry name" value="Endonuclease/exonuclease/phosphatase"/>
    <property type="match status" value="2"/>
</dbReference>
<accession>A0A8T3BRH3</accession>
<dbReference type="Proteomes" id="UP000829196">
    <property type="component" value="Unassembled WGS sequence"/>
</dbReference>
<evidence type="ECO:0000313" key="4">
    <source>
        <dbReference type="Proteomes" id="UP000829196"/>
    </source>
</evidence>
<dbReference type="InterPro" id="IPR036691">
    <property type="entry name" value="Endo/exonu/phosph_ase_sf"/>
</dbReference>
<evidence type="ECO:0000313" key="3">
    <source>
        <dbReference type="EMBL" id="KAI0515993.1"/>
    </source>
</evidence>
<reference evidence="3" key="1">
    <citation type="journal article" date="2022" name="Front. Genet.">
        <title>Chromosome-Scale Assembly of the Dendrobium nobile Genome Provides Insights Into the Molecular Mechanism of the Biosynthesis of the Medicinal Active Ingredient of Dendrobium.</title>
        <authorList>
            <person name="Xu Q."/>
            <person name="Niu S.-C."/>
            <person name="Li K.-L."/>
            <person name="Zheng P.-J."/>
            <person name="Zhang X.-J."/>
            <person name="Jia Y."/>
            <person name="Liu Y."/>
            <person name="Niu Y.-X."/>
            <person name="Yu L.-H."/>
            <person name="Chen D.-F."/>
            <person name="Zhang G.-Q."/>
        </authorList>
    </citation>
    <scope>NUCLEOTIDE SEQUENCE</scope>
    <source>
        <tissue evidence="3">Leaf</tissue>
    </source>
</reference>
<dbReference type="SUPFAM" id="SSF56672">
    <property type="entry name" value="DNA/RNA polymerases"/>
    <property type="match status" value="1"/>
</dbReference>
<gene>
    <name evidence="3" type="ORF">KFK09_008664</name>
</gene>
<dbReference type="InterPro" id="IPR000477">
    <property type="entry name" value="RT_dom"/>
</dbReference>
<feature type="domain" description="Reverse transcriptase" evidence="1">
    <location>
        <begin position="369"/>
        <end position="510"/>
    </location>
</feature>